<evidence type="ECO:0000313" key="3">
    <source>
        <dbReference type="EMBL" id="MFD0688812.1"/>
    </source>
</evidence>
<proteinExistence type="predicted"/>
<dbReference type="RefSeq" id="WP_131760304.1">
    <property type="nucleotide sequence ID" value="NZ_CAACUY010000110.1"/>
</dbReference>
<keyword evidence="1" id="KW-0808">Transferase</keyword>
<dbReference type="InterPro" id="IPR003594">
    <property type="entry name" value="HATPase_dom"/>
</dbReference>
<dbReference type="Proteomes" id="UP001597063">
    <property type="component" value="Unassembled WGS sequence"/>
</dbReference>
<keyword evidence="1" id="KW-0418">Kinase</keyword>
<comment type="caution">
    <text evidence="3">The sequence shown here is derived from an EMBL/GenBank/DDBJ whole genome shotgun (WGS) entry which is preliminary data.</text>
</comment>
<dbReference type="PANTHER" id="PTHR35526:SF3">
    <property type="entry name" value="ANTI-SIGMA-F FACTOR RSBW"/>
    <property type="match status" value="1"/>
</dbReference>
<keyword evidence="4" id="KW-1185">Reference proteome</keyword>
<dbReference type="InterPro" id="IPR036890">
    <property type="entry name" value="HATPase_C_sf"/>
</dbReference>
<dbReference type="Gene3D" id="3.30.565.10">
    <property type="entry name" value="Histidine kinase-like ATPase, C-terminal domain"/>
    <property type="match status" value="1"/>
</dbReference>
<gene>
    <name evidence="3" type="ORF">ACFQZM_30260</name>
</gene>
<sequence>MVVVPVRAEAIKMARDWLGEVLGGWGQDAYIAKLAVSELVTNVLKHTDCGTATVRVVRGSGGTVVEVFDASAVLPVAGNGDLLDEGGRGLAMVGALVKDWGAEPRDGGKVVWVLLPGDGSGAAV</sequence>
<keyword evidence="3" id="KW-0067">ATP-binding</keyword>
<reference evidence="4" key="1">
    <citation type="journal article" date="2019" name="Int. J. Syst. Evol. Microbiol.">
        <title>The Global Catalogue of Microorganisms (GCM) 10K type strain sequencing project: providing services to taxonomists for standard genome sequencing and annotation.</title>
        <authorList>
            <consortium name="The Broad Institute Genomics Platform"/>
            <consortium name="The Broad Institute Genome Sequencing Center for Infectious Disease"/>
            <person name="Wu L."/>
            <person name="Ma J."/>
        </authorList>
    </citation>
    <scope>NUCLEOTIDE SEQUENCE [LARGE SCALE GENOMIC DNA]</scope>
    <source>
        <strain evidence="4">JCM 9371</strain>
    </source>
</reference>
<dbReference type="GO" id="GO:0005524">
    <property type="term" value="F:ATP binding"/>
    <property type="evidence" value="ECO:0007669"/>
    <property type="project" value="UniProtKB-KW"/>
</dbReference>
<accession>A0ABW2XSL3</accession>
<organism evidence="3 4">
    <name type="scientific">Actinomadura fibrosa</name>
    <dbReference type="NCBI Taxonomy" id="111802"/>
    <lineage>
        <taxon>Bacteria</taxon>
        <taxon>Bacillati</taxon>
        <taxon>Actinomycetota</taxon>
        <taxon>Actinomycetes</taxon>
        <taxon>Streptosporangiales</taxon>
        <taxon>Thermomonosporaceae</taxon>
        <taxon>Actinomadura</taxon>
    </lineage>
</organism>
<dbReference type="SUPFAM" id="SSF55874">
    <property type="entry name" value="ATPase domain of HSP90 chaperone/DNA topoisomerase II/histidine kinase"/>
    <property type="match status" value="1"/>
</dbReference>
<keyword evidence="3" id="KW-0547">Nucleotide-binding</keyword>
<dbReference type="CDD" id="cd16936">
    <property type="entry name" value="HATPase_RsbW-like"/>
    <property type="match status" value="1"/>
</dbReference>
<evidence type="ECO:0000256" key="1">
    <source>
        <dbReference type="ARBA" id="ARBA00022527"/>
    </source>
</evidence>
<dbReference type="EMBL" id="JBHTGP010000015">
    <property type="protein sequence ID" value="MFD0688812.1"/>
    <property type="molecule type" value="Genomic_DNA"/>
</dbReference>
<dbReference type="InterPro" id="IPR050267">
    <property type="entry name" value="Anti-sigma-factor_SerPK"/>
</dbReference>
<dbReference type="PANTHER" id="PTHR35526">
    <property type="entry name" value="ANTI-SIGMA-F FACTOR RSBW-RELATED"/>
    <property type="match status" value="1"/>
</dbReference>
<evidence type="ECO:0000313" key="4">
    <source>
        <dbReference type="Proteomes" id="UP001597063"/>
    </source>
</evidence>
<name>A0ABW2XSL3_9ACTN</name>
<protein>
    <submittedName>
        <fullName evidence="3">ATP-binding protein</fullName>
    </submittedName>
</protein>
<feature type="domain" description="Histidine kinase/HSP90-like ATPase" evidence="2">
    <location>
        <begin position="5"/>
        <end position="113"/>
    </location>
</feature>
<evidence type="ECO:0000259" key="2">
    <source>
        <dbReference type="Pfam" id="PF13581"/>
    </source>
</evidence>
<dbReference type="Pfam" id="PF13581">
    <property type="entry name" value="HATPase_c_2"/>
    <property type="match status" value="1"/>
</dbReference>
<keyword evidence="1" id="KW-0723">Serine/threonine-protein kinase</keyword>